<gene>
    <name evidence="1" type="ORF">Gferi_12735</name>
</gene>
<organism evidence="1 2">
    <name type="scientific">Geosporobacter ferrireducens</name>
    <dbReference type="NCBI Taxonomy" id="1424294"/>
    <lineage>
        <taxon>Bacteria</taxon>
        <taxon>Bacillati</taxon>
        <taxon>Bacillota</taxon>
        <taxon>Clostridia</taxon>
        <taxon>Peptostreptococcales</taxon>
        <taxon>Thermotaleaceae</taxon>
        <taxon>Geosporobacter</taxon>
    </lineage>
</organism>
<protein>
    <recommendedName>
        <fullName evidence="3">FeS cluster biogenesis domain-containing protein</fullName>
    </recommendedName>
</protein>
<proteinExistence type="predicted"/>
<dbReference type="AlphaFoldDB" id="A0A1D8GHM0"/>
<sequence>MNIQIDEKVKNFLKKKEKETLTVELQVSDSCCIPASLPHVVMEQPKEPEKYDQFDVEGFTVYVYKGAVVKNALRLVLNNYILFKEIEVEGIQIL</sequence>
<dbReference type="InterPro" id="IPR049744">
    <property type="entry name" value="CC/Se_fam"/>
</dbReference>
<dbReference type="NCBIfam" id="NF041239">
    <property type="entry name" value="Moor_selen_rel"/>
    <property type="match status" value="1"/>
</dbReference>
<evidence type="ECO:0008006" key="3">
    <source>
        <dbReference type="Google" id="ProtNLM"/>
    </source>
</evidence>
<evidence type="ECO:0000313" key="1">
    <source>
        <dbReference type="EMBL" id="AOT70380.1"/>
    </source>
</evidence>
<dbReference type="KEGG" id="gfe:Gferi_12735"/>
<dbReference type="EMBL" id="CP017269">
    <property type="protein sequence ID" value="AOT70380.1"/>
    <property type="molecule type" value="Genomic_DNA"/>
</dbReference>
<accession>A0A1D8GHM0</accession>
<dbReference type="RefSeq" id="WP_069977076.1">
    <property type="nucleotide sequence ID" value="NZ_CP017269.1"/>
</dbReference>
<dbReference type="OrthoDB" id="1798539at2"/>
<keyword evidence="2" id="KW-1185">Reference proteome</keyword>
<evidence type="ECO:0000313" key="2">
    <source>
        <dbReference type="Proteomes" id="UP000095743"/>
    </source>
</evidence>
<dbReference type="Proteomes" id="UP000095743">
    <property type="component" value="Chromosome"/>
</dbReference>
<name>A0A1D8GHM0_9FIRM</name>
<reference evidence="1 2" key="1">
    <citation type="submission" date="2016-09" db="EMBL/GenBank/DDBJ databases">
        <title>Genomic analysis reveals versatility of anaerobic energy metabolism of Geosporobacter ferrireducens IRF9 of phylum Firmicutes.</title>
        <authorList>
            <person name="Kim S.-J."/>
        </authorList>
    </citation>
    <scope>NUCLEOTIDE SEQUENCE [LARGE SCALE GENOMIC DNA]</scope>
    <source>
        <strain evidence="1 2">IRF9</strain>
    </source>
</reference>